<dbReference type="Proteomes" id="UP001140091">
    <property type="component" value="Unassembled WGS sequence"/>
</dbReference>
<reference evidence="3" key="1">
    <citation type="submission" date="2022-06" db="EMBL/GenBank/DDBJ databases">
        <title>Genome Sequence of Candolleomyces eurysporus.</title>
        <authorList>
            <person name="Buettner E."/>
        </authorList>
    </citation>
    <scope>NUCLEOTIDE SEQUENCE</scope>
    <source>
        <strain evidence="3">VTCC 930004</strain>
    </source>
</reference>
<dbReference type="PANTHER" id="PTHR10039">
    <property type="entry name" value="AMELOGENIN"/>
    <property type="match status" value="1"/>
</dbReference>
<dbReference type="SUPFAM" id="SSF52540">
    <property type="entry name" value="P-loop containing nucleoside triphosphate hydrolases"/>
    <property type="match status" value="1"/>
</dbReference>
<feature type="domain" description="Nephrocystin 3-like N-terminal" evidence="2">
    <location>
        <begin position="35"/>
        <end position="204"/>
    </location>
</feature>
<dbReference type="OrthoDB" id="3038309at2759"/>
<dbReference type="InterPro" id="IPR027417">
    <property type="entry name" value="P-loop_NTPase"/>
</dbReference>
<dbReference type="AlphaFoldDB" id="A0A9W8JLA0"/>
<dbReference type="EMBL" id="JANBPK010000015">
    <property type="protein sequence ID" value="KAJ2936811.1"/>
    <property type="molecule type" value="Genomic_DNA"/>
</dbReference>
<gene>
    <name evidence="3" type="ORF">H1R20_g252</name>
</gene>
<protein>
    <recommendedName>
        <fullName evidence="2">Nephrocystin 3-like N-terminal domain-containing protein</fullName>
    </recommendedName>
</protein>
<dbReference type="InterPro" id="IPR056884">
    <property type="entry name" value="NPHP3-like_N"/>
</dbReference>
<evidence type="ECO:0000256" key="1">
    <source>
        <dbReference type="ARBA" id="ARBA00022737"/>
    </source>
</evidence>
<accession>A0A9W8JLA0</accession>
<evidence type="ECO:0000313" key="4">
    <source>
        <dbReference type="Proteomes" id="UP001140091"/>
    </source>
</evidence>
<proteinExistence type="predicted"/>
<comment type="caution">
    <text evidence="3">The sequence shown here is derived from an EMBL/GenBank/DDBJ whole genome shotgun (WGS) entry which is preliminary data.</text>
</comment>
<keyword evidence="4" id="KW-1185">Reference proteome</keyword>
<evidence type="ECO:0000313" key="3">
    <source>
        <dbReference type="EMBL" id="KAJ2936811.1"/>
    </source>
</evidence>
<dbReference type="Pfam" id="PF24883">
    <property type="entry name" value="NPHP3_N"/>
    <property type="match status" value="1"/>
</dbReference>
<dbReference type="PANTHER" id="PTHR10039:SF17">
    <property type="entry name" value="FUNGAL STAND N-TERMINAL GOODBYE DOMAIN-CONTAINING PROTEIN-RELATED"/>
    <property type="match status" value="1"/>
</dbReference>
<dbReference type="Gene3D" id="3.40.50.300">
    <property type="entry name" value="P-loop containing nucleotide triphosphate hydrolases"/>
    <property type="match status" value="1"/>
</dbReference>
<evidence type="ECO:0000259" key="2">
    <source>
        <dbReference type="Pfam" id="PF24883"/>
    </source>
</evidence>
<sequence length="597" mass="67505">MHDSNERFPPPLCHPGTREAIIVRITDWYGYRAGPGKPIMWVHAPAGYGKTAIAGTVSKMLKETTGLDFIPLGATFFFWRTSPERSNPARFIITIACQLAVSIPELKPHIANAVSQNPLILNKALEVQLDELIVEPFKAIGDLKDIPNRLVIIDGLDECINSGQESRVAKKYAEDQEVVQVRVLDLIHTLQSHHLPLSFLILSRPEAWITQHIESRSFTDVVEVVDLYAVGDHMNDVEKYVRAELTRIAAKIGDVEWPTESIVHGFIWKTNGHMVYASTVIRHIDDPYDDPRKRLKDILDAPTDSNRYLAHSTPFSTLYELYRQIMRSCPESNRSLMVEVLEDIIVTGRYFRDYYGLSSALPILDSLSGRAVGCGSRAIRGLHAVLRLVSDPNEANRSDRTLLRPFVHSSFVEFLTNPLLSLEFAVDKKKGSRRLLWNCLECMSAINSQSEVEGKHFRLALDTFRSLWVTGWSGKEARLHQDEYVKVVKKLLTIDLTTCFIKVFDYPSFRRSLLFIAPSNIFDSDFVDSLEHLSKESDPLSQEAIMHVFFFDRPSPGSCVQPTSSSSTRVGIFQWTECSTVLGEALQPLDKFEPAEI</sequence>
<organism evidence="3 4">
    <name type="scientific">Candolleomyces eurysporus</name>
    <dbReference type="NCBI Taxonomy" id="2828524"/>
    <lineage>
        <taxon>Eukaryota</taxon>
        <taxon>Fungi</taxon>
        <taxon>Dikarya</taxon>
        <taxon>Basidiomycota</taxon>
        <taxon>Agaricomycotina</taxon>
        <taxon>Agaricomycetes</taxon>
        <taxon>Agaricomycetidae</taxon>
        <taxon>Agaricales</taxon>
        <taxon>Agaricineae</taxon>
        <taxon>Psathyrellaceae</taxon>
        <taxon>Candolleomyces</taxon>
    </lineage>
</organism>
<name>A0A9W8JLA0_9AGAR</name>
<keyword evidence="1" id="KW-0677">Repeat</keyword>
<feature type="non-terminal residue" evidence="3">
    <location>
        <position position="597"/>
    </location>
</feature>